<dbReference type="Proteomes" id="UP001560019">
    <property type="component" value="Unassembled WGS sequence"/>
</dbReference>
<keyword evidence="1" id="KW-0732">Signal</keyword>
<evidence type="ECO:0000313" key="2">
    <source>
        <dbReference type="EMBL" id="MEX5726981.1"/>
    </source>
</evidence>
<dbReference type="InterPro" id="IPR028994">
    <property type="entry name" value="Integrin_alpha_N"/>
</dbReference>
<proteinExistence type="predicted"/>
<dbReference type="RefSeq" id="WP_125403480.1">
    <property type="nucleotide sequence ID" value="NZ_JBEHHI010000001.1"/>
</dbReference>
<evidence type="ECO:0000256" key="1">
    <source>
        <dbReference type="SAM" id="SignalP"/>
    </source>
</evidence>
<evidence type="ECO:0008006" key="4">
    <source>
        <dbReference type="Google" id="ProtNLM"/>
    </source>
</evidence>
<comment type="caution">
    <text evidence="2">The sequence shown here is derived from an EMBL/GenBank/DDBJ whole genome shotgun (WGS) entry which is preliminary data.</text>
</comment>
<protein>
    <recommendedName>
        <fullName evidence="4">VCBS repeat-containing protein</fullName>
    </recommendedName>
</protein>
<organism evidence="2 3">
    <name type="scientific">Rhodovulum iodosum</name>
    <dbReference type="NCBI Taxonomy" id="68291"/>
    <lineage>
        <taxon>Bacteria</taxon>
        <taxon>Pseudomonadati</taxon>
        <taxon>Pseudomonadota</taxon>
        <taxon>Alphaproteobacteria</taxon>
        <taxon>Rhodobacterales</taxon>
        <taxon>Paracoccaceae</taxon>
        <taxon>Rhodovulum</taxon>
    </lineage>
</organism>
<feature type="chain" id="PRO_5045060579" description="VCBS repeat-containing protein" evidence="1">
    <location>
        <begin position="43"/>
        <end position="255"/>
    </location>
</feature>
<feature type="signal peptide" evidence="1">
    <location>
        <begin position="1"/>
        <end position="42"/>
    </location>
</feature>
<evidence type="ECO:0000313" key="3">
    <source>
        <dbReference type="Proteomes" id="UP001560019"/>
    </source>
</evidence>
<keyword evidence="3" id="KW-1185">Reference proteome</keyword>
<reference evidence="2 3" key="1">
    <citation type="submission" date="2024-06" db="EMBL/GenBank/DDBJ databases">
        <title>Genome of Rhodovulum iodosum, a marine photoferrotroph.</title>
        <authorList>
            <person name="Bianchini G."/>
            <person name="Nikeleit V."/>
            <person name="Kappler A."/>
            <person name="Bryce C."/>
            <person name="Sanchez-Baracaldo P."/>
        </authorList>
    </citation>
    <scope>NUCLEOTIDE SEQUENCE [LARGE SCALE GENOMIC DNA]</scope>
    <source>
        <strain evidence="2 3">UT/N1</strain>
    </source>
</reference>
<sequence length="255" mass="27547">MVRGARPSPSRPWRRPARRALRPVRLWWAALTLAALSAPGAAEITAAQFAEPTTRYAHGVLGDAVEYGALRLETRDGRSLLIRLPESRVFEDLAPRLADLDGDASPEVVVVESDAARGARLSVYGEAGLIDATPFIGQPFRWLAPAGIADLDGDGATEIAYVDRPHLARVLRIWRYAGGRLTEIARADGLTNHRIGDDFISGGLRDCGDGPEILLATPDWSEIVAARLERGRIETRALGRPASERGFAAARACTP</sequence>
<dbReference type="EMBL" id="JBEHHI010000001">
    <property type="protein sequence ID" value="MEX5726981.1"/>
    <property type="molecule type" value="Genomic_DNA"/>
</dbReference>
<gene>
    <name evidence="2" type="ORF">Ga0609869_000334</name>
</gene>
<accession>A0ABV3XNU7</accession>
<name>A0ABV3XNU7_9RHOB</name>
<dbReference type="SUPFAM" id="SSF69318">
    <property type="entry name" value="Integrin alpha N-terminal domain"/>
    <property type="match status" value="1"/>
</dbReference>